<sequence>MVASESLTEFCSTGLRRVGPLFAQLRYRRRGAGDPEEDCVDIRTSQEEPYIASCMRLSGVRLVETVDSLGRQRFLPFQLADHLFRMPYNADPDDWWWAGKDRKNELQNAIAAYPVVTHNYDRAEVLHAYRAVAELHKRQAAASADYHVISLEEMMKVLHPEAVQKS</sequence>
<name>A0A7R9U287_9STRA</name>
<gene>
    <name evidence="1" type="ORF">PPYR1160_LOCUS1603</name>
</gene>
<protein>
    <submittedName>
        <fullName evidence="1">Uncharacterized protein</fullName>
    </submittedName>
</protein>
<evidence type="ECO:0000313" key="1">
    <source>
        <dbReference type="EMBL" id="CAD8252111.1"/>
    </source>
</evidence>
<accession>A0A7R9U287</accession>
<dbReference type="AlphaFoldDB" id="A0A7R9U287"/>
<dbReference type="EMBL" id="HBEA01002157">
    <property type="protein sequence ID" value="CAD8252111.1"/>
    <property type="molecule type" value="Transcribed_RNA"/>
</dbReference>
<proteinExistence type="predicted"/>
<reference evidence="1" key="1">
    <citation type="submission" date="2021-01" db="EMBL/GenBank/DDBJ databases">
        <authorList>
            <person name="Corre E."/>
            <person name="Pelletier E."/>
            <person name="Niang G."/>
            <person name="Scheremetjew M."/>
            <person name="Finn R."/>
            <person name="Kale V."/>
            <person name="Holt S."/>
            <person name="Cochrane G."/>
            <person name="Meng A."/>
            <person name="Brown T."/>
            <person name="Cohen L."/>
        </authorList>
    </citation>
    <scope>NUCLEOTIDE SEQUENCE</scope>
    <source>
        <strain evidence="1">CCMP2078</strain>
    </source>
</reference>
<organism evidence="1">
    <name type="scientific">Pinguiococcus pyrenoidosus</name>
    <dbReference type="NCBI Taxonomy" id="172671"/>
    <lineage>
        <taxon>Eukaryota</taxon>
        <taxon>Sar</taxon>
        <taxon>Stramenopiles</taxon>
        <taxon>Ochrophyta</taxon>
        <taxon>Pinguiophyceae</taxon>
        <taxon>Pinguiochrysidales</taxon>
        <taxon>Pinguiochrysidaceae</taxon>
        <taxon>Pinguiococcus</taxon>
    </lineage>
</organism>